<dbReference type="GO" id="GO:0046872">
    <property type="term" value="F:metal ion binding"/>
    <property type="evidence" value="ECO:0007669"/>
    <property type="project" value="UniProtKB-KW"/>
</dbReference>
<keyword evidence="6" id="KW-0378">Hydrolase</keyword>
<evidence type="ECO:0000256" key="7">
    <source>
        <dbReference type="ARBA" id="ARBA00023242"/>
    </source>
</evidence>
<name>A0A084Q9J9_STAC4</name>
<keyword evidence="4" id="KW-0540">Nuclease</keyword>
<evidence type="ECO:0000313" key="10">
    <source>
        <dbReference type="Proteomes" id="UP000028524"/>
    </source>
</evidence>
<dbReference type="Proteomes" id="UP000028524">
    <property type="component" value="Unassembled WGS sequence"/>
</dbReference>
<gene>
    <name evidence="9" type="ORF">S40285_10855</name>
</gene>
<comment type="subcellular location">
    <subcellularLocation>
        <location evidence="2">Nucleus</location>
    </subcellularLocation>
</comment>
<dbReference type="InParanoid" id="A0A084Q9J9"/>
<evidence type="ECO:0000256" key="1">
    <source>
        <dbReference type="ARBA" id="ARBA00001968"/>
    </source>
</evidence>
<dbReference type="GO" id="GO:0004518">
    <property type="term" value="F:nuclease activity"/>
    <property type="evidence" value="ECO:0007669"/>
    <property type="project" value="UniProtKB-KW"/>
</dbReference>
<comment type="similarity">
    <text evidence="3">Belongs to the HARBI1 family.</text>
</comment>
<keyword evidence="10" id="KW-1185">Reference proteome</keyword>
<dbReference type="GO" id="GO:0016787">
    <property type="term" value="F:hydrolase activity"/>
    <property type="evidence" value="ECO:0007669"/>
    <property type="project" value="UniProtKB-KW"/>
</dbReference>
<organism evidence="9 10">
    <name type="scientific">Stachybotrys chlorohalonatus (strain IBT 40285)</name>
    <dbReference type="NCBI Taxonomy" id="1283841"/>
    <lineage>
        <taxon>Eukaryota</taxon>
        <taxon>Fungi</taxon>
        <taxon>Dikarya</taxon>
        <taxon>Ascomycota</taxon>
        <taxon>Pezizomycotina</taxon>
        <taxon>Sordariomycetes</taxon>
        <taxon>Hypocreomycetidae</taxon>
        <taxon>Hypocreales</taxon>
        <taxon>Stachybotryaceae</taxon>
        <taxon>Stachybotrys</taxon>
    </lineage>
</organism>
<dbReference type="AlphaFoldDB" id="A0A084Q9J9"/>
<accession>A0A084Q9J9</accession>
<keyword evidence="5" id="KW-0479">Metal-binding</keyword>
<dbReference type="STRING" id="1283841.A0A084Q9J9"/>
<evidence type="ECO:0000259" key="8">
    <source>
        <dbReference type="Pfam" id="PF13359"/>
    </source>
</evidence>
<dbReference type="HOGENOM" id="CLU_040082_3_1_1"/>
<evidence type="ECO:0000256" key="3">
    <source>
        <dbReference type="ARBA" id="ARBA00006958"/>
    </source>
</evidence>
<dbReference type="InterPro" id="IPR027806">
    <property type="entry name" value="HARBI1_dom"/>
</dbReference>
<dbReference type="PANTHER" id="PTHR22930:SF259">
    <property type="entry name" value="OS08G0106900 PROTEIN"/>
    <property type="match status" value="1"/>
</dbReference>
<protein>
    <recommendedName>
        <fullName evidence="8">DDE Tnp4 domain-containing protein</fullName>
    </recommendedName>
</protein>
<evidence type="ECO:0000256" key="2">
    <source>
        <dbReference type="ARBA" id="ARBA00004123"/>
    </source>
</evidence>
<reference evidence="9 10" key="1">
    <citation type="journal article" date="2014" name="BMC Genomics">
        <title>Comparative genome sequencing reveals chemotype-specific gene clusters in the toxigenic black mold Stachybotrys.</title>
        <authorList>
            <person name="Semeiks J."/>
            <person name="Borek D."/>
            <person name="Otwinowski Z."/>
            <person name="Grishin N.V."/>
        </authorList>
    </citation>
    <scope>NUCLEOTIDE SEQUENCE [LARGE SCALE GENOMIC DNA]</scope>
    <source>
        <strain evidence="9 10">IBT 40285</strain>
    </source>
</reference>
<sequence length="258" mass="29640">MQQFNGAIGAVDGTHIPAYIPQGRQTRFYNRKNNISQSIFAAVSFEGLFQYVLAGAEGSYHDGALILEARENGFTSPRGRFFVADSGFGFRPGILVPFSVYRYHLQDWREVRVKPACKEELYSFRHAQLRVIVEQAFGRWKRKFKIIRCSAAEYDIRVQVALVYALIALYNFIILEGKPPEMGYEDKEAILTVEERGKLESARRRADSVFEGCTPAETRDHIADWVWQDREEALELRNEDIDMGGVFLPLEELEIDEE</sequence>
<keyword evidence="7" id="KW-0539">Nucleus</keyword>
<dbReference type="InterPro" id="IPR045249">
    <property type="entry name" value="HARBI1-like"/>
</dbReference>
<dbReference type="OMA" id="RWRAIFF"/>
<dbReference type="GO" id="GO:0005634">
    <property type="term" value="C:nucleus"/>
    <property type="evidence" value="ECO:0007669"/>
    <property type="project" value="UniProtKB-SubCell"/>
</dbReference>
<evidence type="ECO:0000313" key="9">
    <source>
        <dbReference type="EMBL" id="KFA60634.1"/>
    </source>
</evidence>
<dbReference type="Pfam" id="PF13359">
    <property type="entry name" value="DDE_Tnp_4"/>
    <property type="match status" value="1"/>
</dbReference>
<dbReference type="EMBL" id="KL660902">
    <property type="protein sequence ID" value="KFA60634.1"/>
    <property type="molecule type" value="Genomic_DNA"/>
</dbReference>
<proteinExistence type="inferred from homology"/>
<evidence type="ECO:0000256" key="6">
    <source>
        <dbReference type="ARBA" id="ARBA00022801"/>
    </source>
</evidence>
<dbReference type="OrthoDB" id="4954565at2759"/>
<evidence type="ECO:0000256" key="4">
    <source>
        <dbReference type="ARBA" id="ARBA00022722"/>
    </source>
</evidence>
<evidence type="ECO:0000256" key="5">
    <source>
        <dbReference type="ARBA" id="ARBA00022723"/>
    </source>
</evidence>
<dbReference type="PANTHER" id="PTHR22930">
    <property type="match status" value="1"/>
</dbReference>
<comment type="cofactor">
    <cofactor evidence="1">
        <name>a divalent metal cation</name>
        <dbReference type="ChEBI" id="CHEBI:60240"/>
    </cofactor>
</comment>
<feature type="domain" description="DDE Tnp4" evidence="8">
    <location>
        <begin position="11"/>
        <end position="171"/>
    </location>
</feature>